<evidence type="ECO:0000313" key="3">
    <source>
        <dbReference type="EMBL" id="RNA15885.1"/>
    </source>
</evidence>
<protein>
    <submittedName>
        <fullName evidence="3">Uncharacterized protein</fullName>
    </submittedName>
</protein>
<feature type="transmembrane region" description="Helical" evidence="2">
    <location>
        <begin position="6"/>
        <end position="24"/>
    </location>
</feature>
<keyword evidence="4" id="KW-1185">Reference proteome</keyword>
<dbReference type="AlphaFoldDB" id="A0A3M7QY58"/>
<comment type="caution">
    <text evidence="3">The sequence shown here is derived from an EMBL/GenBank/DDBJ whole genome shotgun (WGS) entry which is preliminary data.</text>
</comment>
<accession>A0A3M7QY58</accession>
<proteinExistence type="predicted"/>
<keyword evidence="2" id="KW-0812">Transmembrane</keyword>
<dbReference type="Proteomes" id="UP000276133">
    <property type="component" value="Unassembled WGS sequence"/>
</dbReference>
<evidence type="ECO:0000313" key="4">
    <source>
        <dbReference type="Proteomes" id="UP000276133"/>
    </source>
</evidence>
<evidence type="ECO:0000256" key="2">
    <source>
        <dbReference type="SAM" id="Phobius"/>
    </source>
</evidence>
<evidence type="ECO:0000256" key="1">
    <source>
        <dbReference type="SAM" id="MobiDB-lite"/>
    </source>
</evidence>
<dbReference type="EMBL" id="REGN01004858">
    <property type="protein sequence ID" value="RNA15885.1"/>
    <property type="molecule type" value="Genomic_DNA"/>
</dbReference>
<name>A0A3M7QY58_BRAPC</name>
<feature type="region of interest" description="Disordered" evidence="1">
    <location>
        <begin position="50"/>
        <end position="72"/>
    </location>
</feature>
<gene>
    <name evidence="3" type="ORF">BpHYR1_049107</name>
</gene>
<keyword evidence="2" id="KW-0472">Membrane</keyword>
<sequence length="72" mass="8457">MPGVLGLFCHSWTILCIIQLKYLMKRMEKIKFKTNYDLKHFFIFDTIKKTQGPRRSPGLGSLVQQKKLGKKE</sequence>
<keyword evidence="2" id="KW-1133">Transmembrane helix</keyword>
<reference evidence="3 4" key="1">
    <citation type="journal article" date="2018" name="Sci. Rep.">
        <title>Genomic signatures of local adaptation to the degree of environmental predictability in rotifers.</title>
        <authorList>
            <person name="Franch-Gras L."/>
            <person name="Hahn C."/>
            <person name="Garcia-Roger E.M."/>
            <person name="Carmona M.J."/>
            <person name="Serra M."/>
            <person name="Gomez A."/>
        </authorList>
    </citation>
    <scope>NUCLEOTIDE SEQUENCE [LARGE SCALE GENOMIC DNA]</scope>
    <source>
        <strain evidence="3">HYR1</strain>
    </source>
</reference>
<organism evidence="3 4">
    <name type="scientific">Brachionus plicatilis</name>
    <name type="common">Marine rotifer</name>
    <name type="synonym">Brachionus muelleri</name>
    <dbReference type="NCBI Taxonomy" id="10195"/>
    <lineage>
        <taxon>Eukaryota</taxon>
        <taxon>Metazoa</taxon>
        <taxon>Spiralia</taxon>
        <taxon>Gnathifera</taxon>
        <taxon>Rotifera</taxon>
        <taxon>Eurotatoria</taxon>
        <taxon>Monogononta</taxon>
        <taxon>Pseudotrocha</taxon>
        <taxon>Ploima</taxon>
        <taxon>Brachionidae</taxon>
        <taxon>Brachionus</taxon>
    </lineage>
</organism>